<dbReference type="NCBIfam" id="TIGR00125">
    <property type="entry name" value="cyt_tran_rel"/>
    <property type="match status" value="1"/>
</dbReference>
<dbReference type="Pfam" id="PF01467">
    <property type="entry name" value="CTP_transf_like"/>
    <property type="match status" value="1"/>
</dbReference>
<feature type="binding site" evidence="9">
    <location>
        <position position="37"/>
    </location>
    <ligand>
        <name>substrate</name>
    </ligand>
</feature>
<comment type="cofactor">
    <cofactor evidence="9">
        <name>Mg(2+)</name>
        <dbReference type="ChEBI" id="CHEBI:18420"/>
    </cofactor>
</comment>
<comment type="subcellular location">
    <subcellularLocation>
        <location evidence="9">Cytoplasm</location>
    </subcellularLocation>
</comment>
<organism evidence="11 12">
    <name type="scientific">Legionella nautarum</name>
    <dbReference type="NCBI Taxonomy" id="45070"/>
    <lineage>
        <taxon>Bacteria</taxon>
        <taxon>Pseudomonadati</taxon>
        <taxon>Pseudomonadota</taxon>
        <taxon>Gammaproteobacteria</taxon>
        <taxon>Legionellales</taxon>
        <taxon>Legionellaceae</taxon>
        <taxon>Legionella</taxon>
    </lineage>
</organism>
<dbReference type="SUPFAM" id="SSF52374">
    <property type="entry name" value="Nucleotidylyl transferase"/>
    <property type="match status" value="1"/>
</dbReference>
<feature type="binding site" evidence="9">
    <location>
        <begin position="151"/>
        <end position="157"/>
    </location>
    <ligand>
        <name>ATP</name>
        <dbReference type="ChEBI" id="CHEBI:30616"/>
    </ligand>
</feature>
<comment type="caution">
    <text evidence="11">The sequence shown here is derived from an EMBL/GenBank/DDBJ whole genome shotgun (WGS) entry which is preliminary data.</text>
</comment>
<dbReference type="GO" id="GO:0005524">
    <property type="term" value="F:ATP binding"/>
    <property type="evidence" value="ECO:0007669"/>
    <property type="project" value="UniProtKB-KW"/>
</dbReference>
<dbReference type="EC" id="2.7.7.3" evidence="9"/>
<evidence type="ECO:0000313" key="12">
    <source>
        <dbReference type="Proteomes" id="UP000054725"/>
    </source>
</evidence>
<evidence type="ECO:0000256" key="7">
    <source>
        <dbReference type="ARBA" id="ARBA00022993"/>
    </source>
</evidence>
<keyword evidence="5 9" id="KW-0067">ATP-binding</keyword>
<evidence type="ECO:0000313" key="11">
    <source>
        <dbReference type="EMBL" id="KTD33164.1"/>
    </source>
</evidence>
<feature type="binding site" evidence="9">
    <location>
        <position position="101"/>
    </location>
    <ligand>
        <name>substrate</name>
    </ligand>
</feature>
<keyword evidence="7 9" id="KW-0173">Coenzyme A biosynthesis</keyword>
<dbReference type="InterPro" id="IPR014729">
    <property type="entry name" value="Rossmann-like_a/b/a_fold"/>
</dbReference>
<proteinExistence type="inferred from homology"/>
<dbReference type="Gene3D" id="3.40.50.620">
    <property type="entry name" value="HUPs"/>
    <property type="match status" value="1"/>
</dbReference>
<sequence length="189" mass="21108">MNLQTLDNSFSYHNTLDCQNLQLKLVNMKHKAIYPGTFDPVTNGHVDIITRASKLFPEVVVAVASSSAKRPYLSLETRIALIQEVVGSLPGVSVIGFDTLLIDFVHKQKASIILRGLRAVNDFEYEFQLAGMNRKLSKEIETLFLTPSEHLMFISSTLVREISSLGGEVSQFVPPAVVQALEHRRQQNL</sequence>
<dbReference type="PATRIC" id="fig|45070.6.peg.2966"/>
<feature type="domain" description="Cytidyltransferase-like" evidence="10">
    <location>
        <begin position="33"/>
        <end position="161"/>
    </location>
</feature>
<feature type="binding site" evidence="9">
    <location>
        <position position="115"/>
    </location>
    <ligand>
        <name>substrate</name>
    </ligand>
</feature>
<keyword evidence="2 9" id="KW-0808">Transferase</keyword>
<comment type="function">
    <text evidence="9">Reversibly transfers an adenylyl group from ATP to 4'-phosphopantetheine, yielding dephospho-CoA (dPCoA) and pyrophosphate.</text>
</comment>
<dbReference type="PANTHER" id="PTHR21342">
    <property type="entry name" value="PHOSPHOPANTETHEINE ADENYLYLTRANSFERASE"/>
    <property type="match status" value="1"/>
</dbReference>
<dbReference type="CDD" id="cd02163">
    <property type="entry name" value="PPAT"/>
    <property type="match status" value="1"/>
</dbReference>
<dbReference type="EMBL" id="LNYO01000024">
    <property type="protein sequence ID" value="KTD33164.1"/>
    <property type="molecule type" value="Genomic_DNA"/>
</dbReference>
<keyword evidence="12" id="KW-1185">Reference proteome</keyword>
<comment type="catalytic activity">
    <reaction evidence="8 9">
        <text>(R)-4'-phosphopantetheine + ATP + H(+) = 3'-dephospho-CoA + diphosphate</text>
        <dbReference type="Rhea" id="RHEA:19801"/>
        <dbReference type="ChEBI" id="CHEBI:15378"/>
        <dbReference type="ChEBI" id="CHEBI:30616"/>
        <dbReference type="ChEBI" id="CHEBI:33019"/>
        <dbReference type="ChEBI" id="CHEBI:57328"/>
        <dbReference type="ChEBI" id="CHEBI:61723"/>
        <dbReference type="EC" id="2.7.7.3"/>
    </reaction>
</comment>
<feature type="binding site" evidence="9">
    <location>
        <position position="69"/>
    </location>
    <ligand>
        <name>substrate</name>
    </ligand>
</feature>
<comment type="pathway">
    <text evidence="9">Cofactor biosynthesis; coenzyme A biosynthesis; CoA from (R)-pantothenate: step 4/5.</text>
</comment>
<dbReference type="STRING" id="45070.Lnau_2812"/>
<feature type="binding site" evidence="9">
    <location>
        <position position="45"/>
    </location>
    <ligand>
        <name>ATP</name>
        <dbReference type="ChEBI" id="CHEBI:30616"/>
    </ligand>
</feature>
<accession>A0A0W0WLF7</accession>
<dbReference type="PRINTS" id="PR01020">
    <property type="entry name" value="LPSBIOSNTHSS"/>
</dbReference>
<dbReference type="PANTHER" id="PTHR21342:SF1">
    <property type="entry name" value="PHOSPHOPANTETHEINE ADENYLYLTRANSFERASE"/>
    <property type="match status" value="1"/>
</dbReference>
<evidence type="ECO:0000256" key="5">
    <source>
        <dbReference type="ARBA" id="ARBA00022840"/>
    </source>
</evidence>
<comment type="subunit">
    <text evidence="9">Homohexamer.</text>
</comment>
<keyword evidence="3 9" id="KW-0548">Nucleotidyltransferase</keyword>
<name>A0A0W0WLF7_9GAMM</name>
<dbReference type="Proteomes" id="UP000054725">
    <property type="component" value="Unassembled WGS sequence"/>
</dbReference>
<feature type="site" description="Transition state stabilizer" evidence="9">
    <location>
        <position position="45"/>
    </location>
</feature>
<dbReference type="GO" id="GO:0004595">
    <property type="term" value="F:pantetheine-phosphate adenylyltransferase activity"/>
    <property type="evidence" value="ECO:0007669"/>
    <property type="project" value="UniProtKB-UniRule"/>
</dbReference>
<feature type="binding site" evidence="9">
    <location>
        <begin position="116"/>
        <end position="118"/>
    </location>
    <ligand>
        <name>ATP</name>
        <dbReference type="ChEBI" id="CHEBI:30616"/>
    </ligand>
</feature>
<protein>
    <recommendedName>
        <fullName evidence="9">Phosphopantetheine adenylyltransferase</fullName>
        <ecNumber evidence="9">2.7.7.3</ecNumber>
    </recommendedName>
    <alternativeName>
        <fullName evidence="9">Dephospho-CoA pyrophosphorylase</fullName>
    </alternativeName>
    <alternativeName>
        <fullName evidence="9">Pantetheine-phosphate adenylyltransferase</fullName>
        <shortName evidence="9">PPAT</shortName>
    </alternativeName>
</protein>
<keyword evidence="6 9" id="KW-0460">Magnesium</keyword>
<keyword evidence="1 9" id="KW-0963">Cytoplasm</keyword>
<feature type="binding site" evidence="9">
    <location>
        <position position="126"/>
    </location>
    <ligand>
        <name>ATP</name>
        <dbReference type="ChEBI" id="CHEBI:30616"/>
    </ligand>
</feature>
<dbReference type="UniPathway" id="UPA00241">
    <property type="reaction ID" value="UER00355"/>
</dbReference>
<reference evidence="11 12" key="1">
    <citation type="submission" date="2015-11" db="EMBL/GenBank/DDBJ databases">
        <title>Genomic analysis of 38 Legionella species identifies large and diverse effector repertoires.</title>
        <authorList>
            <person name="Burstein D."/>
            <person name="Amaro F."/>
            <person name="Zusman T."/>
            <person name="Lifshitz Z."/>
            <person name="Cohen O."/>
            <person name="Gilbert J.A."/>
            <person name="Pupko T."/>
            <person name="Shuman H.A."/>
            <person name="Segal G."/>
        </authorList>
    </citation>
    <scope>NUCLEOTIDE SEQUENCE [LARGE SCALE GENOMIC DNA]</scope>
    <source>
        <strain evidence="11 12">ATCC 49506</strain>
    </source>
</reference>
<evidence type="ECO:0000256" key="6">
    <source>
        <dbReference type="ARBA" id="ARBA00022842"/>
    </source>
</evidence>
<dbReference type="InterPro" id="IPR001980">
    <property type="entry name" value="PPAT"/>
</dbReference>
<gene>
    <name evidence="9" type="primary">coaD</name>
    <name evidence="11" type="ORF">Lnau_2812</name>
</gene>
<feature type="binding site" evidence="9">
    <location>
        <begin position="37"/>
        <end position="38"/>
    </location>
    <ligand>
        <name>ATP</name>
        <dbReference type="ChEBI" id="CHEBI:30616"/>
    </ligand>
</feature>
<evidence type="ECO:0000256" key="3">
    <source>
        <dbReference type="ARBA" id="ARBA00022695"/>
    </source>
</evidence>
<dbReference type="HAMAP" id="MF_00151">
    <property type="entry name" value="PPAT_bact"/>
    <property type="match status" value="1"/>
</dbReference>
<evidence type="ECO:0000256" key="1">
    <source>
        <dbReference type="ARBA" id="ARBA00022490"/>
    </source>
</evidence>
<evidence type="ECO:0000256" key="9">
    <source>
        <dbReference type="HAMAP-Rule" id="MF_00151"/>
    </source>
</evidence>
<dbReference type="NCBIfam" id="TIGR01510">
    <property type="entry name" value="coaD_prev_kdtB"/>
    <property type="match status" value="1"/>
</dbReference>
<evidence type="ECO:0000259" key="10">
    <source>
        <dbReference type="Pfam" id="PF01467"/>
    </source>
</evidence>
<dbReference type="GO" id="GO:0005737">
    <property type="term" value="C:cytoplasm"/>
    <property type="evidence" value="ECO:0007669"/>
    <property type="project" value="UniProtKB-SubCell"/>
</dbReference>
<evidence type="ECO:0000256" key="2">
    <source>
        <dbReference type="ARBA" id="ARBA00022679"/>
    </source>
</evidence>
<evidence type="ECO:0000256" key="8">
    <source>
        <dbReference type="ARBA" id="ARBA00029346"/>
    </source>
</evidence>
<keyword evidence="4 9" id="KW-0547">Nucleotide-binding</keyword>
<dbReference type="AlphaFoldDB" id="A0A0W0WLF7"/>
<dbReference type="InterPro" id="IPR004821">
    <property type="entry name" value="Cyt_trans-like"/>
</dbReference>
<evidence type="ECO:0000256" key="4">
    <source>
        <dbReference type="ARBA" id="ARBA00022741"/>
    </source>
</evidence>
<dbReference type="GO" id="GO:0015937">
    <property type="term" value="P:coenzyme A biosynthetic process"/>
    <property type="evidence" value="ECO:0007669"/>
    <property type="project" value="UniProtKB-UniRule"/>
</dbReference>
<comment type="similarity">
    <text evidence="9">Belongs to the bacterial CoaD family.</text>
</comment>